<comment type="subcellular location">
    <subcellularLocation>
        <location evidence="1">Nucleus</location>
    </subcellularLocation>
</comment>
<organism evidence="8 9">
    <name type="scientific">Acanthosepion pharaonis</name>
    <name type="common">Pharaoh cuttlefish</name>
    <name type="synonym">Sepia pharaonis</name>
    <dbReference type="NCBI Taxonomy" id="158019"/>
    <lineage>
        <taxon>Eukaryota</taxon>
        <taxon>Metazoa</taxon>
        <taxon>Spiralia</taxon>
        <taxon>Lophotrochozoa</taxon>
        <taxon>Mollusca</taxon>
        <taxon>Cephalopoda</taxon>
        <taxon>Coleoidea</taxon>
        <taxon>Decapodiformes</taxon>
        <taxon>Sepiida</taxon>
        <taxon>Sepiina</taxon>
        <taxon>Sepiidae</taxon>
        <taxon>Acanthosepion</taxon>
    </lineage>
</organism>
<protein>
    <submittedName>
        <fullName evidence="8">RBM5_10</fullName>
    </submittedName>
</protein>
<feature type="region of interest" description="Disordered" evidence="5">
    <location>
        <begin position="30"/>
        <end position="49"/>
    </location>
</feature>
<keyword evidence="4" id="KW-0479">Metal-binding</keyword>
<feature type="compositionally biased region" description="Basic and acidic residues" evidence="5">
    <location>
        <begin position="1"/>
        <end position="14"/>
    </location>
</feature>
<dbReference type="GO" id="GO:0000398">
    <property type="term" value="P:mRNA splicing, via spliceosome"/>
    <property type="evidence" value="ECO:0007669"/>
    <property type="project" value="TreeGrafter"/>
</dbReference>
<dbReference type="AlphaFoldDB" id="A0A812CJI2"/>
<name>A0A812CJI2_ACAPH</name>
<dbReference type="PROSITE" id="PS50157">
    <property type="entry name" value="ZINC_FINGER_C2H2_2"/>
    <property type="match status" value="1"/>
</dbReference>
<evidence type="ECO:0000313" key="8">
    <source>
        <dbReference type="EMBL" id="CAE1269955.1"/>
    </source>
</evidence>
<dbReference type="OrthoDB" id="29221at2759"/>
<evidence type="ECO:0000256" key="1">
    <source>
        <dbReference type="ARBA" id="ARBA00004123"/>
    </source>
</evidence>
<dbReference type="InterPro" id="IPR055494">
    <property type="entry name" value="DUF7066"/>
</dbReference>
<keyword evidence="3" id="KW-0539">Nucleus</keyword>
<dbReference type="EMBL" id="CAHIKZ030001620">
    <property type="protein sequence ID" value="CAE1269955.1"/>
    <property type="molecule type" value="Genomic_DNA"/>
</dbReference>
<keyword evidence="9" id="KW-1185">Reference proteome</keyword>
<dbReference type="SMART" id="SM00443">
    <property type="entry name" value="G_patch"/>
    <property type="match status" value="1"/>
</dbReference>
<gene>
    <name evidence="8" type="ORF">SPHA_36823</name>
</gene>
<keyword evidence="2" id="KW-0694">RNA-binding</keyword>
<keyword evidence="4" id="KW-0863">Zinc-finger</keyword>
<feature type="region of interest" description="Disordered" evidence="5">
    <location>
        <begin position="73"/>
        <end position="101"/>
    </location>
</feature>
<dbReference type="InterPro" id="IPR000467">
    <property type="entry name" value="G_patch_dom"/>
</dbReference>
<evidence type="ECO:0000313" key="9">
    <source>
        <dbReference type="Proteomes" id="UP000597762"/>
    </source>
</evidence>
<sequence length="273" mass="29426">MTPVKRGGEERESATADAGYAILEKTCSGRGLEDKRLMPPPSPMATVEKSAALTTSTAMTAAAAAAASNPALVASYGGDSDSDDEQFEQSPQPGVSQRTGMLDESKLTDWAKLACLLCKRQFPSKEALTRHTQLSDLHKQNLEVLKKKFSSGGPDGDKKGPYRDRAKERREKYGAPSPPEPRRKFEAPVNYEEPTKQGIGNDNIGNKLLQKMGWSEGQGLGKQGQGIVAPIQAQRRSVSAGLGVRGANIVSDAGDSYKTAVKKTMFARYHELE</sequence>
<evidence type="ECO:0000256" key="2">
    <source>
        <dbReference type="ARBA" id="ARBA00022884"/>
    </source>
</evidence>
<reference evidence="8" key="1">
    <citation type="submission" date="2021-01" db="EMBL/GenBank/DDBJ databases">
        <authorList>
            <person name="Li R."/>
            <person name="Bekaert M."/>
        </authorList>
    </citation>
    <scope>NUCLEOTIDE SEQUENCE</scope>
    <source>
        <strain evidence="8">Farmed</strain>
    </source>
</reference>
<feature type="region of interest" description="Disordered" evidence="5">
    <location>
        <begin position="147"/>
        <end position="188"/>
    </location>
</feature>
<dbReference type="Pfam" id="PF23217">
    <property type="entry name" value="DUF7066"/>
    <property type="match status" value="1"/>
</dbReference>
<dbReference type="PROSITE" id="PS50174">
    <property type="entry name" value="G_PATCH"/>
    <property type="match status" value="1"/>
</dbReference>
<proteinExistence type="predicted"/>
<dbReference type="GO" id="GO:0008270">
    <property type="term" value="F:zinc ion binding"/>
    <property type="evidence" value="ECO:0007669"/>
    <property type="project" value="UniProtKB-KW"/>
</dbReference>
<keyword evidence="4" id="KW-0862">Zinc</keyword>
<dbReference type="Pfam" id="PF01585">
    <property type="entry name" value="G-patch"/>
    <property type="match status" value="1"/>
</dbReference>
<dbReference type="Proteomes" id="UP000597762">
    <property type="component" value="Unassembled WGS sequence"/>
</dbReference>
<dbReference type="GO" id="GO:0005634">
    <property type="term" value="C:nucleus"/>
    <property type="evidence" value="ECO:0007669"/>
    <property type="project" value="UniProtKB-SubCell"/>
</dbReference>
<comment type="caution">
    <text evidence="8">The sequence shown here is derived from an EMBL/GenBank/DDBJ whole genome shotgun (WGS) entry which is preliminary data.</text>
</comment>
<evidence type="ECO:0000256" key="5">
    <source>
        <dbReference type="SAM" id="MobiDB-lite"/>
    </source>
</evidence>
<dbReference type="InterPro" id="IPR013087">
    <property type="entry name" value="Znf_C2H2_type"/>
</dbReference>
<dbReference type="GO" id="GO:0003723">
    <property type="term" value="F:RNA binding"/>
    <property type="evidence" value="ECO:0007669"/>
    <property type="project" value="UniProtKB-KW"/>
</dbReference>
<evidence type="ECO:0000259" key="6">
    <source>
        <dbReference type="PROSITE" id="PS50157"/>
    </source>
</evidence>
<feature type="domain" description="G-patch" evidence="7">
    <location>
        <begin position="201"/>
        <end position="247"/>
    </location>
</feature>
<dbReference type="PANTHER" id="PTHR13948">
    <property type="entry name" value="RNA-BINDING PROTEIN"/>
    <property type="match status" value="1"/>
</dbReference>
<dbReference type="PANTHER" id="PTHR13948:SF3">
    <property type="entry name" value="FI21118P1"/>
    <property type="match status" value="1"/>
</dbReference>
<evidence type="ECO:0000256" key="4">
    <source>
        <dbReference type="PROSITE-ProRule" id="PRU00042"/>
    </source>
</evidence>
<feature type="compositionally biased region" description="Polar residues" evidence="5">
    <location>
        <begin position="88"/>
        <end position="99"/>
    </location>
</feature>
<feature type="domain" description="C2H2-type" evidence="6">
    <location>
        <begin position="113"/>
        <end position="143"/>
    </location>
</feature>
<evidence type="ECO:0000256" key="3">
    <source>
        <dbReference type="ARBA" id="ARBA00023242"/>
    </source>
</evidence>
<accession>A0A812CJI2</accession>
<feature type="compositionally biased region" description="Basic and acidic residues" evidence="5">
    <location>
        <begin position="155"/>
        <end position="173"/>
    </location>
</feature>
<feature type="region of interest" description="Disordered" evidence="5">
    <location>
        <begin position="1"/>
        <end position="20"/>
    </location>
</feature>
<evidence type="ECO:0000259" key="7">
    <source>
        <dbReference type="PROSITE" id="PS50174"/>
    </source>
</evidence>